<feature type="coiled-coil region" evidence="1">
    <location>
        <begin position="1872"/>
        <end position="1974"/>
    </location>
</feature>
<feature type="compositionally biased region" description="Basic and acidic residues" evidence="2">
    <location>
        <begin position="1099"/>
        <end position="1122"/>
    </location>
</feature>
<feature type="region of interest" description="Disordered" evidence="2">
    <location>
        <begin position="2827"/>
        <end position="2907"/>
    </location>
</feature>
<dbReference type="Proteomes" id="UP000002729">
    <property type="component" value="Unassembled WGS sequence"/>
</dbReference>
<dbReference type="RefSeq" id="XP_009038320.1">
    <property type="nucleotide sequence ID" value="XM_009040072.1"/>
</dbReference>
<gene>
    <name evidence="3" type="ORF">AURANDRAFT_71880</name>
</gene>
<feature type="compositionally biased region" description="Basic and acidic residues" evidence="2">
    <location>
        <begin position="659"/>
        <end position="670"/>
    </location>
</feature>
<feature type="region of interest" description="Disordered" evidence="2">
    <location>
        <begin position="428"/>
        <end position="482"/>
    </location>
</feature>
<evidence type="ECO:0000313" key="3">
    <source>
        <dbReference type="EMBL" id="EGB07087.1"/>
    </source>
</evidence>
<feature type="compositionally biased region" description="Low complexity" evidence="2">
    <location>
        <begin position="465"/>
        <end position="477"/>
    </location>
</feature>
<feature type="region of interest" description="Disordered" evidence="2">
    <location>
        <begin position="1655"/>
        <end position="1698"/>
    </location>
</feature>
<dbReference type="EMBL" id="GL833132">
    <property type="protein sequence ID" value="EGB07087.1"/>
    <property type="molecule type" value="Genomic_DNA"/>
</dbReference>
<evidence type="ECO:0000313" key="4">
    <source>
        <dbReference type="Proteomes" id="UP000002729"/>
    </source>
</evidence>
<feature type="region of interest" description="Disordered" evidence="2">
    <location>
        <begin position="606"/>
        <end position="670"/>
    </location>
</feature>
<feature type="compositionally biased region" description="Low complexity" evidence="2">
    <location>
        <begin position="2891"/>
        <end position="2901"/>
    </location>
</feature>
<feature type="coiled-coil region" evidence="1">
    <location>
        <begin position="991"/>
        <end position="1074"/>
    </location>
</feature>
<evidence type="ECO:0000256" key="1">
    <source>
        <dbReference type="SAM" id="Coils"/>
    </source>
</evidence>
<feature type="coiled-coil region" evidence="1">
    <location>
        <begin position="1725"/>
        <end position="1838"/>
    </location>
</feature>
<accession>F0YCZ8</accession>
<keyword evidence="1" id="KW-0175">Coiled coil</keyword>
<feature type="coiled-coil region" evidence="1">
    <location>
        <begin position="2689"/>
        <end position="2769"/>
    </location>
</feature>
<feature type="region of interest" description="Disordered" evidence="2">
    <location>
        <begin position="1099"/>
        <end position="1129"/>
    </location>
</feature>
<organism evidence="4">
    <name type="scientific">Aureococcus anophagefferens</name>
    <name type="common">Harmful bloom alga</name>
    <dbReference type="NCBI Taxonomy" id="44056"/>
    <lineage>
        <taxon>Eukaryota</taxon>
        <taxon>Sar</taxon>
        <taxon>Stramenopiles</taxon>
        <taxon>Ochrophyta</taxon>
        <taxon>Pelagophyceae</taxon>
        <taxon>Pelagomonadales</taxon>
        <taxon>Pelagomonadaceae</taxon>
        <taxon>Aureococcus</taxon>
    </lineage>
</organism>
<sequence>MAEWNRRREPDVHDVMTCRGVLRCAATRDAPRRARAPAPPPRAPPAAAAAARPTVVVAGLGVAGCAAARSLRRRLGAAVRLRCVDAAPRLGAGGGLRSDDAGRDVGALRLSFDGARAPCCDALAELLADVDLYHCDDGLLSRGALARTCERPQGWNGATGQWEHFAHADGNVAVLARLLELAAPDELAFGAAAALGDVGARDAVIFAVPRDAAARALGRRLPAGPATVPRAATFLEGAGPAGERDLGGGVLLAPAAGGAVAHAPGDAAPDDVAARARAACPGLAPAPRRWTFALAAPPDGPPPEPPFLDLGGGVFVCGDWCAGGGSVDRALVSGSSGVLEKRSREGEWKPQTFEVRSDHKLSYYAGGGLSRTLDFADVLKIERKNTNTLILWMDGSSRHQLRRPEEAPATGPSLDDFERECRRAHGAATAAARAPGKPRPPRTPAAVKAATPMSRGRRTVTFRSPTADDAPATPEAPATREDVASLRESAEKGFERLLSRSASPRVDADAVGSVAAARTRRVATEKLVQQALKVHEEEQKRASPAARRELAKEHDAELDALETILSPQIARARAELEAASASTPDSGASEASSMCLTFAAESLGRARAAAEHPSPQSSESSETEAARAGLPSSFALDDATPDGSVDLPPPRNLVGKSARKPDPAARERRLRDAAVAAERRRAAEERDALEARLRRAAAETPAHARLREKKRVNALQQRNRVLRDALGELENDADAARLRDEVDALREDLDLQRTRQRLQAAQTVGRHLRRRSLRRQFCKWRAARDAALRDEIGAARDAHDASKRNFDRAMARAEEHRDAAVNALKNEVDDLRADLATAGAAHEEEAFVADRARTVAVAAAEKAALERRAGDVGEMQAAHARDLAALEEAHAAQLARRDAGTLALKRERDDERRSAAARFAELQRRAALELDAAKRELVEKHVAALERSRSDADDRAAKESEIPNFKGSYLGRFPLADERRLHALRDRDGTVEALEADRRRLESVQARLEGEVARAADAAAEAFSRADAATDDAEKFEADARVLRESLDASEARAEALEDELERRTAAAAADQRRKALENDKLAVDLAVAAKRALDGERDGGALEGKLRDAENRAAEADEAARAADAGRSSIAREAAAFEAASRRTTAQLEADVLKLRGELDAARRDGAGALAARDDRVRELEAAALDATFGRDRGARAAEAALAAKDEALREAALREANAVRDREAARVAAAADRAAWERDAADAAAEWAREVAARDDALAVAAAEASAMAAVIGERDAALRAAADEAARARREWTARLGDAEAAAAASSETAAALDVAAAKYEAEIVALKEAHAAQVSAATAAAAASRERADRRLEANAELEFGVDTLKDQLAETSQLWKDDVRAQAQAFAAQLAAATRAKDDEIGALERTVEARDETIRKLRSDDALARLERKHATALELAAEAASRRRAGDLAKIDALEARLGAETAGLEDERAEHKAALERLRSALHDEREGRLALARAETAAASAALDTTLLEPRDAAATHRALADLSRRHAAVVAAMEADFETRLAEASEGQEDAFTSAVAAVEARAAAEKDALAARAADADAAAAAAKRAVALADERAARLTEAASMQDQRARDDAARFRDELAAAAAALADATRRGDRLGGELEVASLQAGEDQGRKRERNSQLQRLLSRPFSTREDRRRAAAALEDATTRAGADAARAAAIEDQLRADLASTAKLLESTVAEARELRSDVAELRRGDDLRVATRERDAARAELRKAEATAEALERDAAATGDELRSLRDALDAANAQALERDMVAERLRGDVEASATALKNATADADAAARRASEALETALRDRETAAEAFRNLSKDRDAAARRHADEMASAARDMDAEFHALRAEAASLERQRDDAAAAREREARATAGELLVARDAAKRADEALAAARRAADERQDDARRAEAARADDALKAREALQRELASTRDVMDAAERDATALLRAERDAAAGLAADVKSLTDARDDLARRVETGARRARDLERRVDEGDAALSALRASHAAALTSLRDARENAKRPLGPPTSPVTPGKALEVEHQYVDALERLGVETAARAAVEAEAERLRVALAGRTRGLEAERAKTAAAEAEAARVARAAADARFAADARVAQLEDLAGRDVDATAAREAALADAGAAALDAAVADARAAFARDLAAERARREAAEASLADARRGDALRATDAASASDARAAAAAELDAERVRRDAAEEALVELRYALDARAADASDARNLLSAAEAEASRLRDALARRAEDHAADAAARDAREAERSETVGLIRRKSTEQLDAMTLATANAKENESKALAELRAEATRAKDLEDLVSRLQGSLEAASSWDPESHFSAMVRLQESHAAALSEANRDDELAALAAIVDALRAEGAARAAEAKHVANAYKGEVRRMSHTASEADLVTAELAALAAESAAVSAAKEAEAKHVVDVYKGEVARLGAADPALVARLEDRAAAAEAVAGALAAAAKEPSDWDSLDGDDTSLELEAARERARREDSRSKAERLALEMELADAEAKVAELKRSLDAESDARLQADLEVAELRETRSSAAGLFSSSEAALRSEIDALREALRTQADERALDEAAVFAFEATAEELALDNFFDASADVTALEARLAAAEAGAAAARAREATAAGAAADAAKDNARLREACAAATKAAAAERRRREDDVGAATRRVAALEQERRRLRRSRAEADAASDRTWYETVLPSKKPSSTVLGLRRDLEEVKKTARDAVATARELRRARGDDDEASEDESDAEVAFVKREARRDADRRRAARLDVAELALAPDGVPAVLDEVEPALRPADSPAGSDFASDREAAEATRAIERLFEAPPRRDPPRDPPGAIQFFASGDSPRRPASGDSPRRPATTPRVTVPGPGPPDYLGELCYAIPAGDGGLARDRRRATAFGDGLLQRQPYPLFA</sequence>
<evidence type="ECO:0000256" key="2">
    <source>
        <dbReference type="SAM" id="MobiDB-lite"/>
    </source>
</evidence>
<dbReference type="GeneID" id="20228448"/>
<feature type="coiled-coil region" evidence="1">
    <location>
        <begin position="2253"/>
        <end position="2280"/>
    </location>
</feature>
<dbReference type="OMA" id="CKWRAAR"/>
<dbReference type="KEGG" id="aaf:AURANDRAFT_71880"/>
<reference evidence="3 4" key="1">
    <citation type="journal article" date="2011" name="Proc. Natl. Acad. Sci. U.S.A.">
        <title>Niche of harmful alga Aureococcus anophagefferens revealed through ecogenomics.</title>
        <authorList>
            <person name="Gobler C.J."/>
            <person name="Berry D.L."/>
            <person name="Dyhrman S.T."/>
            <person name="Wilhelm S.W."/>
            <person name="Salamov A."/>
            <person name="Lobanov A.V."/>
            <person name="Zhang Y."/>
            <person name="Collier J.L."/>
            <person name="Wurch L.L."/>
            <person name="Kustka A.B."/>
            <person name="Dill B.D."/>
            <person name="Shah M."/>
            <person name="VerBerkmoes N.C."/>
            <person name="Kuo A."/>
            <person name="Terry A."/>
            <person name="Pangilinan J."/>
            <person name="Lindquist E.A."/>
            <person name="Lucas S."/>
            <person name="Paulsen I.T."/>
            <person name="Hattenrath-Lehmann T.K."/>
            <person name="Talmage S.C."/>
            <person name="Walker E.A."/>
            <person name="Koch F."/>
            <person name="Burson A.M."/>
            <person name="Marcoval M.A."/>
            <person name="Tang Y.Z."/>
            <person name="Lecleir G.R."/>
            <person name="Coyne K.J."/>
            <person name="Berg G.M."/>
            <person name="Bertrand E.M."/>
            <person name="Saito M.A."/>
            <person name="Gladyshev V.N."/>
            <person name="Grigoriev I.V."/>
        </authorList>
    </citation>
    <scope>NUCLEOTIDE SEQUENCE [LARGE SCALE GENOMIC DNA]</scope>
    <source>
        <strain evidence="4">CCMP 1984</strain>
    </source>
</reference>
<keyword evidence="4" id="KW-1185">Reference proteome</keyword>
<feature type="coiled-coil region" evidence="1">
    <location>
        <begin position="2524"/>
        <end position="2560"/>
    </location>
</feature>
<dbReference type="InParanoid" id="F0YCZ8"/>
<feature type="compositionally biased region" description="Low complexity" evidence="2">
    <location>
        <begin position="606"/>
        <end position="620"/>
    </location>
</feature>
<dbReference type="OrthoDB" id="196513at2759"/>
<feature type="region of interest" description="Disordered" evidence="2">
    <location>
        <begin position="534"/>
        <end position="553"/>
    </location>
</feature>
<feature type="coiled-coil region" evidence="1">
    <location>
        <begin position="1429"/>
        <end position="1492"/>
    </location>
</feature>
<feature type="compositionally biased region" description="Basic and acidic residues" evidence="2">
    <location>
        <begin position="2839"/>
        <end position="2865"/>
    </location>
</feature>
<name>F0YCZ8_AURAN</name>
<protein>
    <submittedName>
        <fullName evidence="3">Uncharacterized protein</fullName>
    </submittedName>
</protein>
<proteinExistence type="predicted"/>